<evidence type="ECO:0000313" key="1">
    <source>
        <dbReference type="EMBL" id="KAF9479170.1"/>
    </source>
</evidence>
<dbReference type="Proteomes" id="UP000807469">
    <property type="component" value="Unassembled WGS sequence"/>
</dbReference>
<accession>A0A9P6D0B5</accession>
<protein>
    <submittedName>
        <fullName evidence="1">Uncharacterized protein</fullName>
    </submittedName>
</protein>
<keyword evidence="2" id="KW-1185">Reference proteome</keyword>
<comment type="caution">
    <text evidence="1">The sequence shown here is derived from an EMBL/GenBank/DDBJ whole genome shotgun (WGS) entry which is preliminary data.</text>
</comment>
<reference evidence="1" key="1">
    <citation type="submission" date="2020-11" db="EMBL/GenBank/DDBJ databases">
        <authorList>
            <consortium name="DOE Joint Genome Institute"/>
            <person name="Ahrendt S."/>
            <person name="Riley R."/>
            <person name="Andreopoulos W."/>
            <person name="Labutti K."/>
            <person name="Pangilinan J."/>
            <person name="Ruiz-Duenas F.J."/>
            <person name="Barrasa J.M."/>
            <person name="Sanchez-Garcia M."/>
            <person name="Camarero S."/>
            <person name="Miyauchi S."/>
            <person name="Serrano A."/>
            <person name="Linde D."/>
            <person name="Babiker R."/>
            <person name="Drula E."/>
            <person name="Ayuso-Fernandez I."/>
            <person name="Pacheco R."/>
            <person name="Padilla G."/>
            <person name="Ferreira P."/>
            <person name="Barriuso J."/>
            <person name="Kellner H."/>
            <person name="Castanera R."/>
            <person name="Alfaro M."/>
            <person name="Ramirez L."/>
            <person name="Pisabarro A.G."/>
            <person name="Kuo A."/>
            <person name="Tritt A."/>
            <person name="Lipzen A."/>
            <person name="He G."/>
            <person name="Yan M."/>
            <person name="Ng V."/>
            <person name="Cullen D."/>
            <person name="Martin F."/>
            <person name="Rosso M.-N."/>
            <person name="Henrissat B."/>
            <person name="Hibbett D."/>
            <person name="Martinez A.T."/>
            <person name="Grigoriev I.V."/>
        </authorList>
    </citation>
    <scope>NUCLEOTIDE SEQUENCE</scope>
    <source>
        <strain evidence="1">CIRM-BRFM 674</strain>
    </source>
</reference>
<proteinExistence type="predicted"/>
<dbReference type="AlphaFoldDB" id="A0A9P6D0B5"/>
<name>A0A9P6D0B5_9AGAR</name>
<organism evidence="1 2">
    <name type="scientific">Pholiota conissans</name>
    <dbReference type="NCBI Taxonomy" id="109636"/>
    <lineage>
        <taxon>Eukaryota</taxon>
        <taxon>Fungi</taxon>
        <taxon>Dikarya</taxon>
        <taxon>Basidiomycota</taxon>
        <taxon>Agaricomycotina</taxon>
        <taxon>Agaricomycetes</taxon>
        <taxon>Agaricomycetidae</taxon>
        <taxon>Agaricales</taxon>
        <taxon>Agaricineae</taxon>
        <taxon>Strophariaceae</taxon>
        <taxon>Pholiota</taxon>
    </lineage>
</organism>
<dbReference type="EMBL" id="MU155218">
    <property type="protein sequence ID" value="KAF9479170.1"/>
    <property type="molecule type" value="Genomic_DNA"/>
</dbReference>
<sequence length="80" mass="8742">MSHATLSLSPQGNYSCGLMCLCMGLLIISAKLQRSSPIVSSSVAISLACRPRPYDNRYLGEGSSLMFSQKHRRISGYQTD</sequence>
<evidence type="ECO:0000313" key="2">
    <source>
        <dbReference type="Proteomes" id="UP000807469"/>
    </source>
</evidence>
<gene>
    <name evidence="1" type="ORF">BDN70DRAFT_879032</name>
</gene>